<keyword evidence="10" id="KW-0413">Isomerase</keyword>
<evidence type="ECO:0000313" key="11">
    <source>
        <dbReference type="Proteomes" id="UP000319449"/>
    </source>
</evidence>
<dbReference type="Gene3D" id="3.90.550.10">
    <property type="entry name" value="Spore Coat Polysaccharide Biosynthesis Protein SpsA, Chain A"/>
    <property type="match status" value="1"/>
</dbReference>
<dbReference type="FunFam" id="3.90.550.10:FF:000046">
    <property type="entry name" value="Mannose-1-phosphate guanylyltransferase (GDP)"/>
    <property type="match status" value="1"/>
</dbReference>
<dbReference type="PANTHER" id="PTHR46390:SF1">
    <property type="entry name" value="MANNOSE-1-PHOSPHATE GUANYLYLTRANSFERASE"/>
    <property type="match status" value="1"/>
</dbReference>
<dbReference type="PANTHER" id="PTHR46390">
    <property type="entry name" value="MANNOSE-1-PHOSPHATE GUANYLYLTRANSFERASE"/>
    <property type="match status" value="1"/>
</dbReference>
<protein>
    <recommendedName>
        <fullName evidence="2">mannose-1-phosphate guanylyltransferase</fullName>
        <ecNumber evidence="2">2.7.7.13</ecNumber>
    </recommendedName>
</protein>
<name>A0A562W899_9BACT</name>
<comment type="catalytic activity">
    <reaction evidence="7">
        <text>alpha-D-mannose 1-phosphate + GTP + H(+) = GDP-alpha-D-mannose + diphosphate</text>
        <dbReference type="Rhea" id="RHEA:15229"/>
        <dbReference type="ChEBI" id="CHEBI:15378"/>
        <dbReference type="ChEBI" id="CHEBI:33019"/>
        <dbReference type="ChEBI" id="CHEBI:37565"/>
        <dbReference type="ChEBI" id="CHEBI:57527"/>
        <dbReference type="ChEBI" id="CHEBI:58409"/>
        <dbReference type="EC" id="2.7.7.13"/>
    </reaction>
</comment>
<organism evidence="10 11">
    <name type="scientific">Geobacter argillaceus</name>
    <dbReference type="NCBI Taxonomy" id="345631"/>
    <lineage>
        <taxon>Bacteria</taxon>
        <taxon>Pseudomonadati</taxon>
        <taxon>Thermodesulfobacteriota</taxon>
        <taxon>Desulfuromonadia</taxon>
        <taxon>Geobacterales</taxon>
        <taxon>Geobacteraceae</taxon>
        <taxon>Geobacter</taxon>
    </lineage>
</organism>
<dbReference type="Proteomes" id="UP000319449">
    <property type="component" value="Unassembled WGS sequence"/>
</dbReference>
<dbReference type="SUPFAM" id="SSF159283">
    <property type="entry name" value="Guanosine diphospho-D-mannose pyrophosphorylase/mannose-6-phosphate isomerase linker domain"/>
    <property type="match status" value="1"/>
</dbReference>
<dbReference type="CDD" id="cd02509">
    <property type="entry name" value="GDP-M1P_Guanylyltransferase"/>
    <property type="match status" value="1"/>
</dbReference>
<dbReference type="Pfam" id="PF22640">
    <property type="entry name" value="ManC_GMP_beta-helix"/>
    <property type="match status" value="1"/>
</dbReference>
<dbReference type="InterPro" id="IPR049577">
    <property type="entry name" value="GMPP_N"/>
</dbReference>
<dbReference type="SUPFAM" id="SSF53448">
    <property type="entry name" value="Nucleotide-diphospho-sugar transferases"/>
    <property type="match status" value="1"/>
</dbReference>
<evidence type="ECO:0000259" key="9">
    <source>
        <dbReference type="Pfam" id="PF22640"/>
    </source>
</evidence>
<keyword evidence="5" id="KW-0547">Nucleotide-binding</keyword>
<accession>A0A562W899</accession>
<dbReference type="InterPro" id="IPR005835">
    <property type="entry name" value="NTP_transferase_dom"/>
</dbReference>
<dbReference type="RefSeq" id="WP_145019598.1">
    <property type="nucleotide sequence ID" value="NZ_VLLN01000005.1"/>
</dbReference>
<evidence type="ECO:0000256" key="1">
    <source>
        <dbReference type="ARBA" id="ARBA00006115"/>
    </source>
</evidence>
<dbReference type="AlphaFoldDB" id="A0A562W899"/>
<dbReference type="GO" id="GO:0005525">
    <property type="term" value="F:GTP binding"/>
    <property type="evidence" value="ECO:0007669"/>
    <property type="project" value="UniProtKB-KW"/>
</dbReference>
<feature type="domain" description="MannoseP isomerase/GMP-like beta-helix" evidence="9">
    <location>
        <begin position="296"/>
        <end position="349"/>
    </location>
</feature>
<evidence type="ECO:0000256" key="7">
    <source>
        <dbReference type="ARBA" id="ARBA00047343"/>
    </source>
</evidence>
<evidence type="ECO:0000256" key="3">
    <source>
        <dbReference type="ARBA" id="ARBA00022679"/>
    </source>
</evidence>
<sequence length="358" mass="39312">MYVVILAGGSGTRFWPLSRTRTPKQLMSVFGGKSMLQRTVERVLPLKPKRILVVTNALQAAESGRQLDMLQGVPFDIIAEPVGRNTAPAIGLAAKIIARHDPAGLMVVLPADHYIRDEAEFCRTIMRGREAALNGYLVTLGIEPTRPETGYGYIEADLENRGSGPFPVKRFVEKPNLQKALEFLEAGGFFWNSGMFVWRTDTILEAIAGHMPALSTALDRLSFSADVWELADLKPQIEKIYRDISGESIDYGVMERADNVQVVPASFGWSDVGSWSALPEVIDGDENGTVAINVKELVSVDARECLVYGDAKLVALVGVEGLVVVNSPDALLVCPRERAQEVKKVVEELQQRGLTEYL</sequence>
<evidence type="ECO:0000256" key="2">
    <source>
        <dbReference type="ARBA" id="ARBA00012387"/>
    </source>
</evidence>
<evidence type="ECO:0000259" key="8">
    <source>
        <dbReference type="Pfam" id="PF00483"/>
    </source>
</evidence>
<dbReference type="InterPro" id="IPR051161">
    <property type="entry name" value="Mannose-6P_isomerase_type2"/>
</dbReference>
<dbReference type="InterPro" id="IPR029044">
    <property type="entry name" value="Nucleotide-diphossugar_trans"/>
</dbReference>
<feature type="domain" description="Nucleotidyl transferase" evidence="8">
    <location>
        <begin position="3"/>
        <end position="285"/>
    </location>
</feature>
<keyword evidence="4 10" id="KW-0548">Nucleotidyltransferase</keyword>
<comment type="similarity">
    <text evidence="1">Belongs to the mannose-6-phosphate isomerase type 2 family.</text>
</comment>
<dbReference type="GO" id="GO:0004475">
    <property type="term" value="F:mannose-1-phosphate guanylyltransferase (GTP) activity"/>
    <property type="evidence" value="ECO:0007669"/>
    <property type="project" value="UniProtKB-EC"/>
</dbReference>
<evidence type="ECO:0000256" key="4">
    <source>
        <dbReference type="ARBA" id="ARBA00022695"/>
    </source>
</evidence>
<dbReference type="Pfam" id="PF00483">
    <property type="entry name" value="NTP_transferase"/>
    <property type="match status" value="1"/>
</dbReference>
<evidence type="ECO:0000256" key="6">
    <source>
        <dbReference type="ARBA" id="ARBA00023134"/>
    </source>
</evidence>
<dbReference type="InterPro" id="IPR054566">
    <property type="entry name" value="ManC/GMP-like_b-helix"/>
</dbReference>
<dbReference type="EMBL" id="VLLN01000005">
    <property type="protein sequence ID" value="TWJ26456.1"/>
    <property type="molecule type" value="Genomic_DNA"/>
</dbReference>
<proteinExistence type="inferred from homology"/>
<evidence type="ECO:0000256" key="5">
    <source>
        <dbReference type="ARBA" id="ARBA00022741"/>
    </source>
</evidence>
<dbReference type="GO" id="GO:0009298">
    <property type="term" value="P:GDP-mannose biosynthetic process"/>
    <property type="evidence" value="ECO:0007669"/>
    <property type="project" value="TreeGrafter"/>
</dbReference>
<keyword evidence="11" id="KW-1185">Reference proteome</keyword>
<comment type="caution">
    <text evidence="10">The sequence shown here is derived from an EMBL/GenBank/DDBJ whole genome shotgun (WGS) entry which is preliminary data.</text>
</comment>
<gene>
    <name evidence="10" type="ORF">JN12_01162</name>
</gene>
<dbReference type="EC" id="2.7.7.13" evidence="2"/>
<dbReference type="OrthoDB" id="9806359at2"/>
<keyword evidence="3 10" id="KW-0808">Transferase</keyword>
<evidence type="ECO:0000313" key="10">
    <source>
        <dbReference type="EMBL" id="TWJ26456.1"/>
    </source>
</evidence>
<dbReference type="GO" id="GO:0016853">
    <property type="term" value="F:isomerase activity"/>
    <property type="evidence" value="ECO:0007669"/>
    <property type="project" value="UniProtKB-KW"/>
</dbReference>
<reference evidence="10 11" key="1">
    <citation type="submission" date="2019-07" db="EMBL/GenBank/DDBJ databases">
        <title>Genomic Encyclopedia of Archaeal and Bacterial Type Strains, Phase II (KMG-II): from individual species to whole genera.</title>
        <authorList>
            <person name="Goeker M."/>
        </authorList>
    </citation>
    <scope>NUCLEOTIDE SEQUENCE [LARGE SCALE GENOMIC DNA]</scope>
    <source>
        <strain evidence="10 11">ATCC BAA-1139</strain>
    </source>
</reference>
<keyword evidence="6" id="KW-0342">GTP-binding</keyword>